<evidence type="ECO:0000259" key="1">
    <source>
        <dbReference type="Pfam" id="PF01966"/>
    </source>
</evidence>
<feature type="domain" description="HD" evidence="1">
    <location>
        <begin position="132"/>
        <end position="250"/>
    </location>
</feature>
<gene>
    <name evidence="2" type="ORF">A3F83_16845</name>
</gene>
<evidence type="ECO:0000313" key="2">
    <source>
        <dbReference type="EMBL" id="OGG05304.1"/>
    </source>
</evidence>
<sequence length="401" mass="45390">MPGMELDKDIELKAGSYLITRRDLEGGRLNDRVIESIQKFSTQIVPHTNRVFIKDDKLALGYVKKVLEEDLKRIAEGVTSGKSCPNFLAEPDIQIKVLRVMEILFSNPDIIRAMYDFKFNFSGAARPLELILEHSIRVTLLSIALGLRMGWTIIALVSVGTAALLHDMGILCTPPYPEMESLDELPQGELASFIQRHQAESARLFSERQLSMSPYHQAEISHILASHHSPDPDDTKHRSTMLFYFADLLDEMISPMPHRVRYNFTAEQLKLLGPAFSRRTGLVNLFLGLTRLYKKQDGLVWEIVLNLAGLFRMQETISGEFEEKLQKIIDWCPFDSAKAYPSLEGNSVPRTVYCSKSLDEGFFCEHLLYQKAEIQDKAGNLKQFLKCGILGPRLSKLVGQG</sequence>
<dbReference type="SUPFAM" id="SSF109604">
    <property type="entry name" value="HD-domain/PDEase-like"/>
    <property type="match status" value="1"/>
</dbReference>
<evidence type="ECO:0000313" key="3">
    <source>
        <dbReference type="Proteomes" id="UP000179129"/>
    </source>
</evidence>
<accession>A0A1F5YYZ0</accession>
<name>A0A1F5YYZ0_9BACT</name>
<organism evidence="2 3">
    <name type="scientific">Candidatus Glassbacteria bacterium RIFCSPLOWO2_12_FULL_58_11</name>
    <dbReference type="NCBI Taxonomy" id="1817867"/>
    <lineage>
        <taxon>Bacteria</taxon>
        <taxon>Candidatus Glassiibacteriota</taxon>
    </lineage>
</organism>
<comment type="caution">
    <text evidence="2">The sequence shown here is derived from an EMBL/GenBank/DDBJ whole genome shotgun (WGS) entry which is preliminary data.</text>
</comment>
<dbReference type="AlphaFoldDB" id="A0A1F5YYZ0"/>
<dbReference type="InterPro" id="IPR003607">
    <property type="entry name" value="HD/PDEase_dom"/>
</dbReference>
<dbReference type="Gene3D" id="1.10.3210.10">
    <property type="entry name" value="Hypothetical protein af1432"/>
    <property type="match status" value="1"/>
</dbReference>
<dbReference type="CDD" id="cd00077">
    <property type="entry name" value="HDc"/>
    <property type="match status" value="1"/>
</dbReference>
<dbReference type="STRING" id="1817867.A3F83_16845"/>
<dbReference type="Pfam" id="PF01966">
    <property type="entry name" value="HD"/>
    <property type="match status" value="1"/>
</dbReference>
<dbReference type="InterPro" id="IPR006674">
    <property type="entry name" value="HD_domain"/>
</dbReference>
<dbReference type="EMBL" id="MFIX01000066">
    <property type="protein sequence ID" value="OGG05304.1"/>
    <property type="molecule type" value="Genomic_DNA"/>
</dbReference>
<reference evidence="2 3" key="1">
    <citation type="journal article" date="2016" name="Nat. Commun.">
        <title>Thousands of microbial genomes shed light on interconnected biogeochemical processes in an aquifer system.</title>
        <authorList>
            <person name="Anantharaman K."/>
            <person name="Brown C.T."/>
            <person name="Hug L.A."/>
            <person name="Sharon I."/>
            <person name="Castelle C.J."/>
            <person name="Probst A.J."/>
            <person name="Thomas B.C."/>
            <person name="Singh A."/>
            <person name="Wilkins M.J."/>
            <person name="Karaoz U."/>
            <person name="Brodie E.L."/>
            <person name="Williams K.H."/>
            <person name="Hubbard S.S."/>
            <person name="Banfield J.F."/>
        </authorList>
    </citation>
    <scope>NUCLEOTIDE SEQUENCE [LARGE SCALE GENOMIC DNA]</scope>
</reference>
<protein>
    <recommendedName>
        <fullName evidence="1">HD domain-containing protein</fullName>
    </recommendedName>
</protein>
<proteinExistence type="predicted"/>
<dbReference type="Proteomes" id="UP000179129">
    <property type="component" value="Unassembled WGS sequence"/>
</dbReference>